<dbReference type="PANTHER" id="PTHR32046">
    <property type="entry name" value="G DOMAIN-CONTAINING PROTEIN"/>
    <property type="match status" value="1"/>
</dbReference>
<dbReference type="AlphaFoldDB" id="A0A8S2E2L8"/>
<protein>
    <recommendedName>
        <fullName evidence="1">DUF8206 domain-containing protein</fullName>
    </recommendedName>
</protein>
<sequence length="459" mass="53132">MSGEPAILIPASFIITDNETFEQRQVKVGDVDDNEIDKPGQSATQGCRTYSFPIADRTLRIIDTPGVGDTRGLQQDEHNLEQIISHLSRYQHLNEICMLLKPNASRLSTFFRFCITQLLSYLNVNATDNIIFCFTNARSTFYSPGNTAPLLKQLLRELREASKIDIQFSKQNTFCFDNEAFRCLATAKSNLKFDNKQENECSRSWDVSVNESFRFIQYVLSCAPYNLHDTIEFNKIRKIILELARPVLEATRTIQMNLKCLNDKKRELNTSTSIQKNDNRTPYVELKKICLQQPRTVCTHPRCVRVVQSENIPEIDYITVCHNPCYVPGIEHNTIQNPYIVYCEVFATNNGRCYHCNCSWEHHMHIYYETKLCMTYLTIPNTSNIYPVQELDKRIESLNEEQKIIIEISTRSIQHLKQNSITAFNDPFADYINYFVSEERLKCDMGANNQFVLNGLEKV</sequence>
<dbReference type="Pfam" id="PF26633">
    <property type="entry name" value="DUF8206"/>
    <property type="match status" value="1"/>
</dbReference>
<reference evidence="2" key="1">
    <citation type="submission" date="2021-02" db="EMBL/GenBank/DDBJ databases">
        <authorList>
            <person name="Nowell W R."/>
        </authorList>
    </citation>
    <scope>NUCLEOTIDE SEQUENCE</scope>
</reference>
<evidence type="ECO:0000313" key="4">
    <source>
        <dbReference type="Proteomes" id="UP000677228"/>
    </source>
</evidence>
<dbReference type="EMBL" id="CAJOBA010007409">
    <property type="protein sequence ID" value="CAF3801473.1"/>
    <property type="molecule type" value="Genomic_DNA"/>
</dbReference>
<evidence type="ECO:0000313" key="2">
    <source>
        <dbReference type="EMBL" id="CAF1033187.1"/>
    </source>
</evidence>
<feature type="domain" description="DUF8206" evidence="1">
    <location>
        <begin position="291"/>
        <end position="369"/>
    </location>
</feature>
<evidence type="ECO:0000259" key="1">
    <source>
        <dbReference type="Pfam" id="PF26633"/>
    </source>
</evidence>
<dbReference type="SUPFAM" id="SSF52540">
    <property type="entry name" value="P-loop containing nucleoside triphosphate hydrolases"/>
    <property type="match status" value="1"/>
</dbReference>
<proteinExistence type="predicted"/>
<dbReference type="PANTHER" id="PTHR32046:SF11">
    <property type="entry name" value="IMMUNE-ASSOCIATED NUCLEOTIDE-BINDING PROTEIN 10-LIKE"/>
    <property type="match status" value="1"/>
</dbReference>
<dbReference type="Gene3D" id="3.40.50.300">
    <property type="entry name" value="P-loop containing nucleotide triphosphate hydrolases"/>
    <property type="match status" value="1"/>
</dbReference>
<organism evidence="2 4">
    <name type="scientific">Didymodactylos carnosus</name>
    <dbReference type="NCBI Taxonomy" id="1234261"/>
    <lineage>
        <taxon>Eukaryota</taxon>
        <taxon>Metazoa</taxon>
        <taxon>Spiralia</taxon>
        <taxon>Gnathifera</taxon>
        <taxon>Rotifera</taxon>
        <taxon>Eurotatoria</taxon>
        <taxon>Bdelloidea</taxon>
        <taxon>Philodinida</taxon>
        <taxon>Philodinidae</taxon>
        <taxon>Didymodactylos</taxon>
    </lineage>
</organism>
<dbReference type="Proteomes" id="UP000682733">
    <property type="component" value="Unassembled WGS sequence"/>
</dbReference>
<gene>
    <name evidence="2" type="ORF">OVA965_LOCUS16097</name>
    <name evidence="3" type="ORF">TMI583_LOCUS16107</name>
</gene>
<dbReference type="Proteomes" id="UP000677228">
    <property type="component" value="Unassembled WGS sequence"/>
</dbReference>
<comment type="caution">
    <text evidence="2">The sequence shown here is derived from an EMBL/GenBank/DDBJ whole genome shotgun (WGS) entry which is preliminary data.</text>
</comment>
<dbReference type="InterPro" id="IPR058519">
    <property type="entry name" value="DUF8206"/>
</dbReference>
<dbReference type="EMBL" id="CAJNOK010007397">
    <property type="protein sequence ID" value="CAF1033187.1"/>
    <property type="molecule type" value="Genomic_DNA"/>
</dbReference>
<dbReference type="InterPro" id="IPR027417">
    <property type="entry name" value="P-loop_NTPase"/>
</dbReference>
<evidence type="ECO:0000313" key="3">
    <source>
        <dbReference type="EMBL" id="CAF3801473.1"/>
    </source>
</evidence>
<accession>A0A8S2E2L8</accession>
<name>A0A8S2E2L8_9BILA</name>